<dbReference type="EMBL" id="JAQQBR010000835">
    <property type="protein sequence ID" value="KAK0169555.1"/>
    <property type="molecule type" value="Genomic_DNA"/>
</dbReference>
<evidence type="ECO:0000313" key="3">
    <source>
        <dbReference type="Proteomes" id="UP001168972"/>
    </source>
</evidence>
<protein>
    <submittedName>
        <fullName evidence="2">Uncharacterized protein</fullName>
    </submittedName>
</protein>
<accession>A0AA39KPY4</accession>
<comment type="caution">
    <text evidence="2">The sequence shown here is derived from an EMBL/GenBank/DDBJ whole genome shotgun (WGS) entry which is preliminary data.</text>
</comment>
<reference evidence="2" key="1">
    <citation type="journal article" date="2023" name="bioRxiv">
        <title>Scaffold-level genome assemblies of two parasitoid biocontrol wasps reveal the parthenogenesis mechanism and an associated novel virus.</title>
        <authorList>
            <person name="Inwood S."/>
            <person name="Skelly J."/>
            <person name="Guhlin J."/>
            <person name="Harrop T."/>
            <person name="Goldson S."/>
            <person name="Dearden P."/>
        </authorList>
    </citation>
    <scope>NUCLEOTIDE SEQUENCE</scope>
    <source>
        <strain evidence="2">Lincoln</strain>
        <tissue evidence="2">Whole body</tissue>
    </source>
</reference>
<evidence type="ECO:0000256" key="1">
    <source>
        <dbReference type="SAM" id="MobiDB-lite"/>
    </source>
</evidence>
<feature type="region of interest" description="Disordered" evidence="1">
    <location>
        <begin position="77"/>
        <end position="120"/>
    </location>
</feature>
<dbReference type="Proteomes" id="UP001168972">
    <property type="component" value="Unassembled WGS sequence"/>
</dbReference>
<evidence type="ECO:0000313" key="2">
    <source>
        <dbReference type="EMBL" id="KAK0169555.1"/>
    </source>
</evidence>
<organism evidence="2 3">
    <name type="scientific">Microctonus hyperodae</name>
    <name type="common">Parasitoid wasp</name>
    <dbReference type="NCBI Taxonomy" id="165561"/>
    <lineage>
        <taxon>Eukaryota</taxon>
        <taxon>Metazoa</taxon>
        <taxon>Ecdysozoa</taxon>
        <taxon>Arthropoda</taxon>
        <taxon>Hexapoda</taxon>
        <taxon>Insecta</taxon>
        <taxon>Pterygota</taxon>
        <taxon>Neoptera</taxon>
        <taxon>Endopterygota</taxon>
        <taxon>Hymenoptera</taxon>
        <taxon>Apocrita</taxon>
        <taxon>Ichneumonoidea</taxon>
        <taxon>Braconidae</taxon>
        <taxon>Euphorinae</taxon>
        <taxon>Microctonus</taxon>
    </lineage>
</organism>
<sequence length="225" mass="25741">MAEHNNEQKQMLANDSDDYNMIGAIPAETTIADAIQLIREISLQMQRNQIKIDMQYQQTSERQERIEAEIAYLRDRINRPSRSPSSSLSSDKRNHDNIVNIDNQPKRTFPSAPKLPTPTPQTPAPFFQVFTPSSQTRLNTQEANQNQLFDQSRILSNNNRQNAPSLSPKDYLEAVSYFDGTPAGYDASEFIKHCKNALAYIPQYREYEILTLLIGRLKGEVLHRA</sequence>
<feature type="non-terminal residue" evidence="2">
    <location>
        <position position="225"/>
    </location>
</feature>
<feature type="compositionally biased region" description="Low complexity" evidence="1">
    <location>
        <begin position="80"/>
        <end position="89"/>
    </location>
</feature>
<reference evidence="2" key="2">
    <citation type="submission" date="2023-03" db="EMBL/GenBank/DDBJ databases">
        <authorList>
            <person name="Inwood S.N."/>
            <person name="Skelly J.G."/>
            <person name="Guhlin J."/>
            <person name="Harrop T.W.R."/>
            <person name="Goldson S.G."/>
            <person name="Dearden P.K."/>
        </authorList>
    </citation>
    <scope>NUCLEOTIDE SEQUENCE</scope>
    <source>
        <strain evidence="2">Lincoln</strain>
        <tissue evidence="2">Whole body</tissue>
    </source>
</reference>
<name>A0AA39KPY4_MICHY</name>
<proteinExistence type="predicted"/>
<keyword evidence="3" id="KW-1185">Reference proteome</keyword>
<dbReference type="AlphaFoldDB" id="A0AA39KPY4"/>
<gene>
    <name evidence="2" type="ORF">PV327_011498</name>
</gene>